<dbReference type="NCBIfam" id="TIGR01350">
    <property type="entry name" value="lipoamide_DH"/>
    <property type="match status" value="1"/>
</dbReference>
<comment type="similarity">
    <text evidence="2 16">Belongs to the class-I pyridine nucleotide-disulfide oxidoreductase family.</text>
</comment>
<comment type="caution">
    <text evidence="19">The sequence shown here is derived from an EMBL/GenBank/DDBJ whole genome shotgun (WGS) entry which is preliminary data.</text>
</comment>
<comment type="subcellular location">
    <subcellularLocation>
        <location evidence="1">Cytoplasm</location>
    </subcellularLocation>
</comment>
<keyword evidence="8 16" id="KW-0560">Oxidoreductase</keyword>
<evidence type="ECO:0000256" key="13">
    <source>
        <dbReference type="PIRSR" id="PIRSR000350-2"/>
    </source>
</evidence>
<evidence type="ECO:0000256" key="7">
    <source>
        <dbReference type="ARBA" id="ARBA00022827"/>
    </source>
</evidence>
<feature type="binding site" evidence="14">
    <location>
        <position position="322"/>
    </location>
    <ligand>
        <name>FAD</name>
        <dbReference type="ChEBI" id="CHEBI:57692"/>
    </ligand>
</feature>
<dbReference type="RefSeq" id="WP_209525696.1">
    <property type="nucleotide sequence ID" value="NZ_JAEEGA010000003.1"/>
</dbReference>
<comment type="catalytic activity">
    <reaction evidence="12 16">
        <text>N(6)-[(R)-dihydrolipoyl]-L-lysyl-[protein] + NAD(+) = N(6)-[(R)-lipoyl]-L-lysyl-[protein] + NADH + H(+)</text>
        <dbReference type="Rhea" id="RHEA:15045"/>
        <dbReference type="Rhea" id="RHEA-COMP:10474"/>
        <dbReference type="Rhea" id="RHEA-COMP:10475"/>
        <dbReference type="ChEBI" id="CHEBI:15378"/>
        <dbReference type="ChEBI" id="CHEBI:57540"/>
        <dbReference type="ChEBI" id="CHEBI:57945"/>
        <dbReference type="ChEBI" id="CHEBI:83099"/>
        <dbReference type="ChEBI" id="CHEBI:83100"/>
        <dbReference type="EC" id="1.8.1.4"/>
    </reaction>
</comment>
<evidence type="ECO:0000256" key="1">
    <source>
        <dbReference type="ARBA" id="ARBA00004496"/>
    </source>
</evidence>
<feature type="active site" description="Proton acceptor" evidence="13">
    <location>
        <position position="455"/>
    </location>
</feature>
<dbReference type="InterPro" id="IPR050151">
    <property type="entry name" value="Class-I_Pyr_Nuc-Dis_Oxidored"/>
</dbReference>
<dbReference type="SUPFAM" id="SSF55424">
    <property type="entry name" value="FAD/NAD-linked reductases, dimerisation (C-terminal) domain"/>
    <property type="match status" value="1"/>
</dbReference>
<evidence type="ECO:0000256" key="14">
    <source>
        <dbReference type="PIRSR" id="PIRSR000350-3"/>
    </source>
</evidence>
<dbReference type="GO" id="GO:0006103">
    <property type="term" value="P:2-oxoglutarate metabolic process"/>
    <property type="evidence" value="ECO:0007669"/>
    <property type="project" value="TreeGrafter"/>
</dbReference>
<protein>
    <recommendedName>
        <fullName evidence="4 16">Dihydrolipoyl dehydrogenase</fullName>
        <ecNumber evidence="3 16">1.8.1.4</ecNumber>
    </recommendedName>
</protein>
<feature type="domain" description="Pyridine nucleotide-disulphide oxidoreductase dimerisation" evidence="17">
    <location>
        <begin position="357"/>
        <end position="466"/>
    </location>
</feature>
<evidence type="ECO:0000256" key="9">
    <source>
        <dbReference type="ARBA" id="ARBA00023027"/>
    </source>
</evidence>
<keyword evidence="7 14" id="KW-0274">FAD</keyword>
<dbReference type="PIRSF" id="PIRSF000350">
    <property type="entry name" value="Mercury_reductase_MerA"/>
    <property type="match status" value="1"/>
</dbReference>
<dbReference type="EMBL" id="JAEEGA010000003">
    <property type="protein sequence ID" value="MBP1040579.1"/>
    <property type="molecule type" value="Genomic_DNA"/>
</dbReference>
<feature type="binding site" evidence="14">
    <location>
        <begin position="190"/>
        <end position="197"/>
    </location>
    <ligand>
        <name>NAD(+)</name>
        <dbReference type="ChEBI" id="CHEBI:57540"/>
    </ligand>
</feature>
<evidence type="ECO:0000256" key="15">
    <source>
        <dbReference type="PIRSR" id="PIRSR000350-4"/>
    </source>
</evidence>
<dbReference type="PANTHER" id="PTHR22912:SF217">
    <property type="entry name" value="DIHYDROLIPOYL DEHYDROGENASE"/>
    <property type="match status" value="1"/>
</dbReference>
<dbReference type="InterPro" id="IPR004099">
    <property type="entry name" value="Pyr_nucl-diS_OxRdtase_dimer"/>
</dbReference>
<evidence type="ECO:0000313" key="19">
    <source>
        <dbReference type="EMBL" id="MBP1040579.1"/>
    </source>
</evidence>
<feature type="binding site" evidence="14">
    <location>
        <position position="117"/>
    </location>
    <ligand>
        <name>FAD</name>
        <dbReference type="ChEBI" id="CHEBI:57692"/>
    </ligand>
</feature>
<dbReference type="PROSITE" id="PS00076">
    <property type="entry name" value="PYRIDINE_REDOX_1"/>
    <property type="match status" value="1"/>
</dbReference>
<evidence type="ECO:0000256" key="6">
    <source>
        <dbReference type="ARBA" id="ARBA00022630"/>
    </source>
</evidence>
<evidence type="ECO:0000259" key="18">
    <source>
        <dbReference type="Pfam" id="PF07992"/>
    </source>
</evidence>
<reference evidence="19" key="1">
    <citation type="submission" date="2020-12" db="EMBL/GenBank/DDBJ databases">
        <title>Vagococcus allomyrinae sp. nov. and Enterococcus lavae sp. nov., isolated from the larvae of Allomyrina dichotoma.</title>
        <authorList>
            <person name="Lee S.D."/>
        </authorList>
    </citation>
    <scope>NUCLEOTIDE SEQUENCE</scope>
    <source>
        <strain evidence="19">BWB3-3</strain>
    </source>
</reference>
<feature type="binding site" evidence="14">
    <location>
        <position position="213"/>
    </location>
    <ligand>
        <name>NAD(+)</name>
        <dbReference type="ChEBI" id="CHEBI:57540"/>
    </ligand>
</feature>
<keyword evidence="10" id="KW-1015">Disulfide bond</keyword>
<evidence type="ECO:0000256" key="8">
    <source>
        <dbReference type="ARBA" id="ARBA00023002"/>
    </source>
</evidence>
<feature type="disulfide bond" description="Redox-active" evidence="15">
    <location>
        <begin position="42"/>
        <end position="47"/>
    </location>
</feature>
<keyword evidence="9 14" id="KW-0520">NAD</keyword>
<sequence>MSKNYDVVVLGGGTGGYVAAIQAAKNGQTVAVVEKAKIGGTCLHQGCIPTKALLRSAEVFQTVKKAADFGVESSGLASSTLNFLKVQERKQSIVDQLERGIHGLFKQGNIDLYSGEGTILGTSIFEPKAGTVSVPVAGQDNEMLVPKQLIIATGSRPKALPGLPFDEDTILSSDGMLALKQLPKSLIIIGGGVIGMEWASMLCDFGVAVTVLEYAEQIIPNEDREIGKELLRSLKKRQVAIYPGAAVSGESLVRKAGLVAVDAVIKGKSQTFTAEKIMVSVGRLANIETIGLQNTKIETEKGFIKVNQVCQTKEPHIYAIGDIIPTAQLAHVAMHEGLLAVNHLSGKPVTPLDYDDIAKCVYTSPEVASIGLSEEQAKERGFAVKTGKFNFRANGKALVNGPADGFVKVVADQVTNDLLGVSIIGPHATDLISEAALARFLDATPWEIGQTIHPHPTLSEALGEAALMVDGLAIHG</sequence>
<evidence type="ECO:0000256" key="16">
    <source>
        <dbReference type="RuleBase" id="RU003692"/>
    </source>
</evidence>
<comment type="cofactor">
    <cofactor evidence="14 16">
        <name>FAD</name>
        <dbReference type="ChEBI" id="CHEBI:57692"/>
    </cofactor>
    <text evidence="14 16">Binds 1 FAD per subunit.</text>
</comment>
<dbReference type="AlphaFoldDB" id="A0A940P319"/>
<evidence type="ECO:0000256" key="5">
    <source>
        <dbReference type="ARBA" id="ARBA00022490"/>
    </source>
</evidence>
<dbReference type="Gene3D" id="3.50.50.60">
    <property type="entry name" value="FAD/NAD(P)-binding domain"/>
    <property type="match status" value="2"/>
</dbReference>
<evidence type="ECO:0000256" key="11">
    <source>
        <dbReference type="ARBA" id="ARBA00023284"/>
    </source>
</evidence>
<dbReference type="FunFam" id="3.30.390.30:FF:000001">
    <property type="entry name" value="Dihydrolipoyl dehydrogenase"/>
    <property type="match status" value="1"/>
</dbReference>
<dbReference type="InterPro" id="IPR001100">
    <property type="entry name" value="Pyr_nuc-diS_OxRdtase"/>
</dbReference>
<evidence type="ECO:0000256" key="2">
    <source>
        <dbReference type="ARBA" id="ARBA00007532"/>
    </source>
</evidence>
<keyword evidence="6 16" id="KW-0285">Flavoprotein</keyword>
<evidence type="ECO:0000256" key="10">
    <source>
        <dbReference type="ARBA" id="ARBA00023157"/>
    </source>
</evidence>
<evidence type="ECO:0000256" key="3">
    <source>
        <dbReference type="ARBA" id="ARBA00012608"/>
    </source>
</evidence>
<keyword evidence="5" id="KW-0963">Cytoplasm</keyword>
<dbReference type="EC" id="1.8.1.4" evidence="3 16"/>
<dbReference type="InterPro" id="IPR006258">
    <property type="entry name" value="Lipoamide_DH"/>
</dbReference>
<evidence type="ECO:0000259" key="17">
    <source>
        <dbReference type="Pfam" id="PF02852"/>
    </source>
</evidence>
<dbReference type="Pfam" id="PF07992">
    <property type="entry name" value="Pyr_redox_2"/>
    <property type="match status" value="1"/>
</dbReference>
<dbReference type="InterPro" id="IPR036188">
    <property type="entry name" value="FAD/NAD-bd_sf"/>
</dbReference>
<dbReference type="GO" id="GO:0005737">
    <property type="term" value="C:cytoplasm"/>
    <property type="evidence" value="ECO:0007669"/>
    <property type="project" value="UniProtKB-SubCell"/>
</dbReference>
<keyword evidence="11 16" id="KW-0676">Redox-active center</keyword>
<dbReference type="InterPro" id="IPR016156">
    <property type="entry name" value="FAD/NAD-linked_Rdtase_dimer_sf"/>
</dbReference>
<dbReference type="PRINTS" id="PR00368">
    <property type="entry name" value="FADPNR"/>
</dbReference>
<gene>
    <name evidence="19" type="primary">lpdA</name>
    <name evidence="19" type="ORF">I6N95_06160</name>
</gene>
<comment type="miscellaneous">
    <text evidence="16">The active site is a redox-active disulfide bond.</text>
</comment>
<feature type="binding site" evidence="14">
    <location>
        <position position="51"/>
    </location>
    <ligand>
        <name>FAD</name>
        <dbReference type="ChEBI" id="CHEBI:57692"/>
    </ligand>
</feature>
<dbReference type="SUPFAM" id="SSF51905">
    <property type="entry name" value="FAD/NAD(P)-binding domain"/>
    <property type="match status" value="1"/>
</dbReference>
<dbReference type="PRINTS" id="PR00411">
    <property type="entry name" value="PNDRDTASEI"/>
</dbReference>
<organism evidence="19 20">
    <name type="scientific">Vagococcus allomyrinae</name>
    <dbReference type="NCBI Taxonomy" id="2794353"/>
    <lineage>
        <taxon>Bacteria</taxon>
        <taxon>Bacillati</taxon>
        <taxon>Bacillota</taxon>
        <taxon>Bacilli</taxon>
        <taxon>Lactobacillales</taxon>
        <taxon>Enterococcaceae</taxon>
        <taxon>Vagococcus</taxon>
    </lineage>
</organism>
<evidence type="ECO:0000256" key="4">
    <source>
        <dbReference type="ARBA" id="ARBA00016961"/>
    </source>
</evidence>
<evidence type="ECO:0000256" key="12">
    <source>
        <dbReference type="ARBA" id="ARBA00049187"/>
    </source>
</evidence>
<dbReference type="GO" id="GO:0050660">
    <property type="term" value="F:flavin adenine dinucleotide binding"/>
    <property type="evidence" value="ECO:0007669"/>
    <property type="project" value="InterPro"/>
</dbReference>
<dbReference type="InterPro" id="IPR023753">
    <property type="entry name" value="FAD/NAD-binding_dom"/>
</dbReference>
<evidence type="ECO:0000313" key="20">
    <source>
        <dbReference type="Proteomes" id="UP000674938"/>
    </source>
</evidence>
<dbReference type="InterPro" id="IPR012999">
    <property type="entry name" value="Pyr_OxRdtase_I_AS"/>
</dbReference>
<dbReference type="Gene3D" id="3.30.390.30">
    <property type="match status" value="1"/>
</dbReference>
<accession>A0A940P319</accession>
<dbReference type="Pfam" id="PF02852">
    <property type="entry name" value="Pyr_redox_dim"/>
    <property type="match status" value="1"/>
</dbReference>
<name>A0A940P319_9ENTE</name>
<dbReference type="Proteomes" id="UP000674938">
    <property type="component" value="Unassembled WGS sequence"/>
</dbReference>
<feature type="domain" description="FAD/NAD(P)-binding" evidence="18">
    <location>
        <begin position="5"/>
        <end position="337"/>
    </location>
</feature>
<proteinExistence type="inferred from homology"/>
<keyword evidence="14" id="KW-0547">Nucleotide-binding</keyword>
<feature type="binding site" evidence="14">
    <location>
        <position position="282"/>
    </location>
    <ligand>
        <name>NAD(+)</name>
        <dbReference type="ChEBI" id="CHEBI:57540"/>
    </ligand>
</feature>
<feature type="binding site" evidence="14">
    <location>
        <begin position="153"/>
        <end position="155"/>
    </location>
    <ligand>
        <name>FAD</name>
        <dbReference type="ChEBI" id="CHEBI:57692"/>
    </ligand>
</feature>
<keyword evidence="20" id="KW-1185">Reference proteome</keyword>
<dbReference type="PANTHER" id="PTHR22912">
    <property type="entry name" value="DISULFIDE OXIDOREDUCTASE"/>
    <property type="match status" value="1"/>
</dbReference>
<dbReference type="GO" id="GO:0004148">
    <property type="term" value="F:dihydrolipoyl dehydrogenase (NADH) activity"/>
    <property type="evidence" value="ECO:0007669"/>
    <property type="project" value="UniProtKB-EC"/>
</dbReference>